<dbReference type="InterPro" id="IPR016444">
    <property type="entry name" value="Synaptobrevin/VAMP"/>
</dbReference>
<dbReference type="PROSITE" id="PS50892">
    <property type="entry name" value="V_SNARE"/>
    <property type="match status" value="1"/>
</dbReference>
<feature type="region of interest" description="Disordered" evidence="1">
    <location>
        <begin position="211"/>
        <end position="230"/>
    </location>
</feature>
<feature type="compositionally biased region" description="Basic and acidic residues" evidence="1">
    <location>
        <begin position="214"/>
        <end position="230"/>
    </location>
</feature>
<feature type="region of interest" description="Disordered" evidence="1">
    <location>
        <begin position="306"/>
        <end position="337"/>
    </location>
</feature>
<feature type="region of interest" description="Disordered" evidence="1">
    <location>
        <begin position="361"/>
        <end position="382"/>
    </location>
</feature>
<keyword evidence="2" id="KW-0812">Transmembrane</keyword>
<dbReference type="GO" id="GO:0016192">
    <property type="term" value="P:vesicle-mediated transport"/>
    <property type="evidence" value="ECO:0007669"/>
    <property type="project" value="InterPro"/>
</dbReference>
<feature type="compositionally biased region" description="Low complexity" evidence="1">
    <location>
        <begin position="402"/>
        <end position="418"/>
    </location>
</feature>
<feature type="transmembrane region" description="Helical" evidence="2">
    <location>
        <begin position="487"/>
        <end position="510"/>
    </location>
</feature>
<reference evidence="3" key="1">
    <citation type="journal article" date="2012" name="Nature">
        <title>The oyster genome reveals stress adaptation and complexity of shell formation.</title>
        <authorList>
            <person name="Zhang G."/>
            <person name="Fang X."/>
            <person name="Guo X."/>
            <person name="Li L."/>
            <person name="Luo R."/>
            <person name="Xu F."/>
            <person name="Yang P."/>
            <person name="Zhang L."/>
            <person name="Wang X."/>
            <person name="Qi H."/>
            <person name="Xiong Z."/>
            <person name="Que H."/>
            <person name="Xie Y."/>
            <person name="Holland P.W."/>
            <person name="Paps J."/>
            <person name="Zhu Y."/>
            <person name="Wu F."/>
            <person name="Chen Y."/>
            <person name="Wang J."/>
            <person name="Peng C."/>
            <person name="Meng J."/>
            <person name="Yang L."/>
            <person name="Liu J."/>
            <person name="Wen B."/>
            <person name="Zhang N."/>
            <person name="Huang Z."/>
            <person name="Zhu Q."/>
            <person name="Feng Y."/>
            <person name="Mount A."/>
            <person name="Hedgecock D."/>
            <person name="Xu Z."/>
            <person name="Liu Y."/>
            <person name="Domazet-Loso T."/>
            <person name="Du Y."/>
            <person name="Sun X."/>
            <person name="Zhang S."/>
            <person name="Liu B."/>
            <person name="Cheng P."/>
            <person name="Jiang X."/>
            <person name="Li J."/>
            <person name="Fan D."/>
            <person name="Wang W."/>
            <person name="Fu W."/>
            <person name="Wang T."/>
            <person name="Wang B."/>
            <person name="Zhang J."/>
            <person name="Peng Z."/>
            <person name="Li Y."/>
            <person name="Li N."/>
            <person name="Wang J."/>
            <person name="Chen M."/>
            <person name="He Y."/>
            <person name="Tan F."/>
            <person name="Song X."/>
            <person name="Zheng Q."/>
            <person name="Huang R."/>
            <person name="Yang H."/>
            <person name="Du X."/>
            <person name="Chen L."/>
            <person name="Yang M."/>
            <person name="Gaffney P.M."/>
            <person name="Wang S."/>
            <person name="Luo L."/>
            <person name="She Z."/>
            <person name="Ming Y."/>
            <person name="Huang W."/>
            <person name="Zhang S."/>
            <person name="Huang B."/>
            <person name="Zhang Y."/>
            <person name="Qu T."/>
            <person name="Ni P."/>
            <person name="Miao G."/>
            <person name="Wang J."/>
            <person name="Wang Q."/>
            <person name="Steinberg C.E."/>
            <person name="Wang H."/>
            <person name="Li N."/>
            <person name="Qian L."/>
            <person name="Zhang G."/>
            <person name="Li Y."/>
            <person name="Yang H."/>
            <person name="Liu X."/>
            <person name="Wang J."/>
            <person name="Yin Y."/>
            <person name="Wang J."/>
        </authorList>
    </citation>
    <scope>NUCLEOTIDE SEQUENCE [LARGE SCALE GENOMIC DNA]</scope>
    <source>
        <strain evidence="3">05x7-T-G4-1.051#20</strain>
    </source>
</reference>
<feature type="compositionally biased region" description="Polar residues" evidence="1">
    <location>
        <begin position="364"/>
        <end position="382"/>
    </location>
</feature>
<proteinExistence type="predicted"/>
<feature type="compositionally biased region" description="Polar residues" evidence="1">
    <location>
        <begin position="67"/>
        <end position="76"/>
    </location>
</feature>
<dbReference type="PRINTS" id="PR00219">
    <property type="entry name" value="SYNAPTOBREVN"/>
</dbReference>
<protein>
    <submittedName>
        <fullName evidence="3">Vesicle-associated membrane protein 7A</fullName>
    </submittedName>
</protein>
<evidence type="ECO:0000256" key="2">
    <source>
        <dbReference type="SAM" id="Phobius"/>
    </source>
</evidence>
<dbReference type="InterPro" id="IPR042855">
    <property type="entry name" value="V_SNARE_CC"/>
</dbReference>
<evidence type="ECO:0000256" key="1">
    <source>
        <dbReference type="SAM" id="MobiDB-lite"/>
    </source>
</evidence>
<feature type="region of interest" description="Disordered" evidence="1">
    <location>
        <begin position="1"/>
        <end position="121"/>
    </location>
</feature>
<evidence type="ECO:0000313" key="3">
    <source>
        <dbReference type="EMBL" id="EKC28438.1"/>
    </source>
</evidence>
<dbReference type="HOGENOM" id="CLU_532370_0_0_1"/>
<feature type="region of interest" description="Disordered" evidence="1">
    <location>
        <begin position="171"/>
        <end position="190"/>
    </location>
</feature>
<dbReference type="AlphaFoldDB" id="K1Q3E8"/>
<dbReference type="SUPFAM" id="SSF58038">
    <property type="entry name" value="SNARE fusion complex"/>
    <property type="match status" value="1"/>
</dbReference>
<organism evidence="3">
    <name type="scientific">Magallana gigas</name>
    <name type="common">Pacific oyster</name>
    <name type="synonym">Crassostrea gigas</name>
    <dbReference type="NCBI Taxonomy" id="29159"/>
    <lineage>
        <taxon>Eukaryota</taxon>
        <taxon>Metazoa</taxon>
        <taxon>Spiralia</taxon>
        <taxon>Lophotrochozoa</taxon>
        <taxon>Mollusca</taxon>
        <taxon>Bivalvia</taxon>
        <taxon>Autobranchia</taxon>
        <taxon>Pteriomorphia</taxon>
        <taxon>Ostreida</taxon>
        <taxon>Ostreoidea</taxon>
        <taxon>Ostreidae</taxon>
        <taxon>Magallana</taxon>
    </lineage>
</organism>
<sequence length="512" mass="57536">MDDKLMKHVCKSLPSDSVHQINEEPERVVLRKKRKGYVDINQTHGKDSDSENGKVTVNEGNDKNKTASKSFQSSENTDSRDLVVSSKMANEKRQTESTKKRHQSQPLQASPTKSRDTLTDLKSDEIKCFESSSIFPESKKEQSYDKTHRKESTLIFPVDVDFYGSLSVDGGSEEPLQRHNAMKSRKNRSGVAFTDAEKISVISNVEKLQSESFPEAKDRRKEGQNVSDEVRAQVQQAKTSMEDNIAKVEKTGKRLDEMDIYASPQVTKCRSLDDLTGDKTDGMREENRPASGDHITIKAKEKIAELPPGKSSGNKFNANVVSEPKHKKKKPIPTSTDESESKIAFVKKKAKRAKVFLKEKLTDHSNSTDGSKQYRQNDGNNTTVFYTDESIATPMPKQPVVSSTCQQPQKQQQQSQQQAQTTQLDILRSQVQEVTNIMKDNVDEISRRGEKLEELETRSGRLEDLSSSFSTTAAAIQKKMKRRNRKVICAIALVLTLVLIIVTVVLVVYYNG</sequence>
<keyword evidence="2" id="KW-1133">Transmembrane helix</keyword>
<accession>K1Q3E8</accession>
<feature type="compositionally biased region" description="Polar residues" evidence="1">
    <location>
        <begin position="311"/>
        <end position="320"/>
    </location>
</feature>
<dbReference type="GO" id="GO:0016020">
    <property type="term" value="C:membrane"/>
    <property type="evidence" value="ECO:0007669"/>
    <property type="project" value="InterPro"/>
</dbReference>
<dbReference type="InParanoid" id="K1Q3E8"/>
<keyword evidence="2" id="KW-0472">Membrane</keyword>
<feature type="region of interest" description="Disordered" evidence="1">
    <location>
        <begin position="395"/>
        <end position="418"/>
    </location>
</feature>
<dbReference type="Pfam" id="PF00957">
    <property type="entry name" value="Synaptobrevin"/>
    <property type="match status" value="1"/>
</dbReference>
<feature type="compositionally biased region" description="Basic and acidic residues" evidence="1">
    <location>
        <begin position="89"/>
        <end position="98"/>
    </location>
</feature>
<gene>
    <name evidence="3" type="ORF">CGI_10027716</name>
</gene>
<name>K1Q3E8_MAGGI</name>
<dbReference type="Gene3D" id="1.20.5.110">
    <property type="match status" value="1"/>
</dbReference>
<dbReference type="PANTHER" id="PTHR45701">
    <property type="entry name" value="SYNAPTOBREVIN FAMILY MEMBER"/>
    <property type="match status" value="1"/>
</dbReference>
<dbReference type="InterPro" id="IPR001388">
    <property type="entry name" value="Synaptobrevin-like"/>
</dbReference>
<dbReference type="EMBL" id="JH816453">
    <property type="protein sequence ID" value="EKC28438.1"/>
    <property type="molecule type" value="Genomic_DNA"/>
</dbReference>